<dbReference type="Gene3D" id="3.40.50.1820">
    <property type="entry name" value="alpha/beta hydrolase"/>
    <property type="match status" value="1"/>
</dbReference>
<evidence type="ECO:0000259" key="4">
    <source>
        <dbReference type="Pfam" id="PF00135"/>
    </source>
</evidence>
<dbReference type="InterPro" id="IPR002018">
    <property type="entry name" value="CarbesteraseB"/>
</dbReference>
<sequence>MRLTSLMVSVILSLVFLTAHGLENPQVKVQDGWVEGLQLKNTEAFLGIPYAAPPVGNLRWKAPRAVKSWSGVLKAQELAIACPQKGNFFSRVPASEFDKPVGKEDCLYLNVWKPRKVQEKLPVVVWIHGGSNLKGTASDPIYDGAYLSEKSKIVFVSMNYRLGMLGAMASPLINSGDKLDQSGNYVTLDLIQVLSWVKDNIQAFGGDSNNVTIMGQSAGCMNVWGLLQTPLSKNLFHKAICSSGLPNSYPRKIAECRADDFLKNLIVNAGLANNNDDAQDFIKSKSEKYLREFLYSRSTEEIIKAQDFTIPIQHIHDGTVFPHGLEGAALGDFQQVPLIMGLTRDEGTYMVGSSFLKPTQQELWQWIQKTPKGLEIDDLLSVHPLKFKAMTKSSSLALENTLFKLYLGAKVYTPTYRYTFAWDETPYPWNEVFGAVHGLDVAFFLGNFDTHNENFLRFAWSDENKKSREELRDKMISHFTSFFWTDDPQWKGSIKFE</sequence>
<protein>
    <recommendedName>
        <fullName evidence="3">Carboxylic ester hydrolase</fullName>
        <ecNumber evidence="3">3.1.1.-</ecNumber>
    </recommendedName>
</protein>
<dbReference type="PROSITE" id="PS00122">
    <property type="entry name" value="CARBOXYLESTERASE_B_1"/>
    <property type="match status" value="1"/>
</dbReference>
<keyword evidence="2 3" id="KW-0378">Hydrolase</keyword>
<comment type="similarity">
    <text evidence="1 3">Belongs to the type-B carboxylesterase/lipase family.</text>
</comment>
<evidence type="ECO:0000256" key="3">
    <source>
        <dbReference type="RuleBase" id="RU361235"/>
    </source>
</evidence>
<reference evidence="5" key="1">
    <citation type="submission" date="2022-03" db="EMBL/GenBank/DDBJ databases">
        <title>Genome Identification and Characterization of new species Bdellovibrio reynosense LBG001 sp. nov. from a Mexico soil sample.</title>
        <authorList>
            <person name="Camilli A."/>
            <person name="Ajao Y."/>
            <person name="Guo X."/>
        </authorList>
    </citation>
    <scope>NUCLEOTIDE SEQUENCE</scope>
    <source>
        <strain evidence="5">LBG001</strain>
    </source>
</reference>
<feature type="chain" id="PRO_5045010450" description="Carboxylic ester hydrolase" evidence="3">
    <location>
        <begin position="22"/>
        <end position="497"/>
    </location>
</feature>
<dbReference type="InterPro" id="IPR029058">
    <property type="entry name" value="AB_hydrolase_fold"/>
</dbReference>
<evidence type="ECO:0000313" key="5">
    <source>
        <dbReference type="EMBL" id="UOF02539.1"/>
    </source>
</evidence>
<dbReference type="EC" id="3.1.1.-" evidence="3"/>
<keyword evidence="6" id="KW-1185">Reference proteome</keyword>
<keyword evidence="3" id="KW-0732">Signal</keyword>
<dbReference type="InterPro" id="IPR019819">
    <property type="entry name" value="Carboxylesterase_B_CS"/>
</dbReference>
<dbReference type="PANTHER" id="PTHR43918">
    <property type="entry name" value="ACETYLCHOLINESTERASE"/>
    <property type="match status" value="1"/>
</dbReference>
<name>A0ABY4CCM8_9BACT</name>
<dbReference type="EMBL" id="CP093442">
    <property type="protein sequence ID" value="UOF02539.1"/>
    <property type="molecule type" value="Genomic_DNA"/>
</dbReference>
<dbReference type="InterPro" id="IPR019826">
    <property type="entry name" value="Carboxylesterase_B_AS"/>
</dbReference>
<dbReference type="SUPFAM" id="SSF53474">
    <property type="entry name" value="alpha/beta-Hydrolases"/>
    <property type="match status" value="1"/>
</dbReference>
<evidence type="ECO:0000256" key="1">
    <source>
        <dbReference type="ARBA" id="ARBA00005964"/>
    </source>
</evidence>
<evidence type="ECO:0000313" key="6">
    <source>
        <dbReference type="Proteomes" id="UP000830116"/>
    </source>
</evidence>
<dbReference type="InterPro" id="IPR050654">
    <property type="entry name" value="AChE-related_enzymes"/>
</dbReference>
<accession>A0ABY4CCM8</accession>
<dbReference type="Proteomes" id="UP000830116">
    <property type="component" value="Chromosome"/>
</dbReference>
<organism evidence="5 6">
    <name type="scientific">Bdellovibrio reynosensis</name>
    <dbReference type="NCBI Taxonomy" id="2835041"/>
    <lineage>
        <taxon>Bacteria</taxon>
        <taxon>Pseudomonadati</taxon>
        <taxon>Bdellovibrionota</taxon>
        <taxon>Bdellovibrionia</taxon>
        <taxon>Bdellovibrionales</taxon>
        <taxon>Pseudobdellovibrionaceae</taxon>
        <taxon>Bdellovibrio</taxon>
    </lineage>
</organism>
<proteinExistence type="inferred from homology"/>
<dbReference type="RefSeq" id="WP_243540155.1">
    <property type="nucleotide sequence ID" value="NZ_CP093442.1"/>
</dbReference>
<feature type="domain" description="Carboxylesterase type B" evidence="4">
    <location>
        <begin position="24"/>
        <end position="358"/>
    </location>
</feature>
<dbReference type="Pfam" id="PF00135">
    <property type="entry name" value="COesterase"/>
    <property type="match status" value="1"/>
</dbReference>
<evidence type="ECO:0000256" key="2">
    <source>
        <dbReference type="ARBA" id="ARBA00022801"/>
    </source>
</evidence>
<dbReference type="PROSITE" id="PS00941">
    <property type="entry name" value="CARBOXYLESTERASE_B_2"/>
    <property type="match status" value="1"/>
</dbReference>
<gene>
    <name evidence="5" type="ORF">MNR06_06185</name>
</gene>
<feature type="signal peptide" evidence="3">
    <location>
        <begin position="1"/>
        <end position="21"/>
    </location>
</feature>
<dbReference type="PANTHER" id="PTHR43918:SF4">
    <property type="entry name" value="CARBOXYLIC ESTER HYDROLASE"/>
    <property type="match status" value="1"/>
</dbReference>